<evidence type="ECO:0000313" key="9">
    <source>
        <dbReference type="Proteomes" id="UP001596410"/>
    </source>
</evidence>
<dbReference type="InterPro" id="IPR000086">
    <property type="entry name" value="NUDIX_hydrolase_dom"/>
</dbReference>
<keyword evidence="5" id="KW-0460">Magnesium</keyword>
<gene>
    <name evidence="8" type="ORF">ACFQIC_18725</name>
</gene>
<name>A0ABW2ENI2_9BACI</name>
<evidence type="ECO:0000256" key="3">
    <source>
        <dbReference type="ARBA" id="ARBA00022723"/>
    </source>
</evidence>
<evidence type="ECO:0000259" key="7">
    <source>
        <dbReference type="PROSITE" id="PS51462"/>
    </source>
</evidence>
<comment type="cofactor">
    <cofactor evidence="1">
        <name>Mn(2+)</name>
        <dbReference type="ChEBI" id="CHEBI:29035"/>
    </cofactor>
</comment>
<comment type="caution">
    <text evidence="8">The sequence shown here is derived from an EMBL/GenBank/DDBJ whole genome shotgun (WGS) entry which is preliminary data.</text>
</comment>
<dbReference type="RefSeq" id="WP_204710163.1">
    <property type="nucleotide sequence ID" value="NZ_JBHSZV010000059.1"/>
</dbReference>
<feature type="domain" description="Nudix hydrolase" evidence="7">
    <location>
        <begin position="22"/>
        <end position="161"/>
    </location>
</feature>
<dbReference type="SUPFAM" id="SSF55811">
    <property type="entry name" value="Nudix"/>
    <property type="match status" value="1"/>
</dbReference>
<dbReference type="InterPro" id="IPR015797">
    <property type="entry name" value="NUDIX_hydrolase-like_dom_sf"/>
</dbReference>
<dbReference type="Proteomes" id="UP001596410">
    <property type="component" value="Unassembled WGS sequence"/>
</dbReference>
<protein>
    <submittedName>
        <fullName evidence="8">NUDIX hydrolase</fullName>
        <ecNumber evidence="8">3.6.1.55</ecNumber>
    </submittedName>
</protein>
<dbReference type="CDD" id="cd03426">
    <property type="entry name" value="NUDIX_CoAse_Nudt7"/>
    <property type="match status" value="1"/>
</dbReference>
<sequence>MKSELIIEKMKNHTPSILGNQALTQYSILLPLITIDGELHLLFEVRSLHMRRQPGEICFPGGKVDARDKMAQAAAIRETKEELGIYDQDIEHVFPFDYMISPFGMMVSTYVGFLNCDESCIQSNPDEVEEVFTVPLAFFKESEPQIHYVNFEVKPQDDFPFDLIANGEDYQWQTRQMEEYFYIYEGRVIWGLTARVLNAFVEMIR</sequence>
<reference evidence="9" key="1">
    <citation type="journal article" date="2019" name="Int. J. Syst. Evol. Microbiol.">
        <title>The Global Catalogue of Microorganisms (GCM) 10K type strain sequencing project: providing services to taxonomists for standard genome sequencing and annotation.</title>
        <authorList>
            <consortium name="The Broad Institute Genomics Platform"/>
            <consortium name="The Broad Institute Genome Sequencing Center for Infectious Disease"/>
            <person name="Wu L."/>
            <person name="Ma J."/>
        </authorList>
    </citation>
    <scope>NUCLEOTIDE SEQUENCE [LARGE SCALE GENOMIC DNA]</scope>
    <source>
        <strain evidence="9">CGMCC 4.1621</strain>
    </source>
</reference>
<dbReference type="EC" id="3.6.1.55" evidence="8"/>
<keyword evidence="9" id="KW-1185">Reference proteome</keyword>
<evidence type="ECO:0000256" key="4">
    <source>
        <dbReference type="ARBA" id="ARBA00022801"/>
    </source>
</evidence>
<dbReference type="PANTHER" id="PTHR12992:SF11">
    <property type="entry name" value="MITOCHONDRIAL COENZYME A DIPHOSPHATASE NUDT8"/>
    <property type="match status" value="1"/>
</dbReference>
<dbReference type="PANTHER" id="PTHR12992">
    <property type="entry name" value="NUDIX HYDROLASE"/>
    <property type="match status" value="1"/>
</dbReference>
<keyword evidence="6" id="KW-0464">Manganese</keyword>
<keyword evidence="4 8" id="KW-0378">Hydrolase</keyword>
<proteinExistence type="predicted"/>
<dbReference type="PROSITE" id="PS51462">
    <property type="entry name" value="NUDIX"/>
    <property type="match status" value="1"/>
</dbReference>
<organism evidence="8 9">
    <name type="scientific">Halobacillus seohaensis</name>
    <dbReference type="NCBI Taxonomy" id="447421"/>
    <lineage>
        <taxon>Bacteria</taxon>
        <taxon>Bacillati</taxon>
        <taxon>Bacillota</taxon>
        <taxon>Bacilli</taxon>
        <taxon>Bacillales</taxon>
        <taxon>Bacillaceae</taxon>
        <taxon>Halobacillus</taxon>
    </lineage>
</organism>
<accession>A0ABW2ENI2</accession>
<keyword evidence="3" id="KW-0479">Metal-binding</keyword>
<dbReference type="InterPro" id="IPR045121">
    <property type="entry name" value="CoAse"/>
</dbReference>
<dbReference type="EMBL" id="JBHSZV010000059">
    <property type="protein sequence ID" value="MFC7063835.1"/>
    <property type="molecule type" value="Genomic_DNA"/>
</dbReference>
<dbReference type="Gene3D" id="3.90.79.10">
    <property type="entry name" value="Nucleoside Triphosphate Pyrophosphohydrolase"/>
    <property type="match status" value="1"/>
</dbReference>
<evidence type="ECO:0000256" key="6">
    <source>
        <dbReference type="ARBA" id="ARBA00023211"/>
    </source>
</evidence>
<evidence type="ECO:0000256" key="5">
    <source>
        <dbReference type="ARBA" id="ARBA00022842"/>
    </source>
</evidence>
<evidence type="ECO:0000256" key="2">
    <source>
        <dbReference type="ARBA" id="ARBA00001946"/>
    </source>
</evidence>
<evidence type="ECO:0000313" key="8">
    <source>
        <dbReference type="EMBL" id="MFC7063835.1"/>
    </source>
</evidence>
<evidence type="ECO:0000256" key="1">
    <source>
        <dbReference type="ARBA" id="ARBA00001936"/>
    </source>
</evidence>
<dbReference type="GO" id="GO:0035539">
    <property type="term" value="F:8-oxo-7,8-dihydrodeoxyguanosine triphosphate pyrophosphatase activity"/>
    <property type="evidence" value="ECO:0007669"/>
    <property type="project" value="UniProtKB-EC"/>
</dbReference>
<comment type="cofactor">
    <cofactor evidence="2">
        <name>Mg(2+)</name>
        <dbReference type="ChEBI" id="CHEBI:18420"/>
    </cofactor>
</comment>
<dbReference type="Pfam" id="PF00293">
    <property type="entry name" value="NUDIX"/>
    <property type="match status" value="1"/>
</dbReference>